<dbReference type="OrthoDB" id="9815195at2"/>
<name>A0A1S1HEI9_9SPHN</name>
<evidence type="ECO:0000313" key="2">
    <source>
        <dbReference type="Proteomes" id="UP000179467"/>
    </source>
</evidence>
<proteinExistence type="predicted"/>
<dbReference type="InterPro" id="IPR032676">
    <property type="entry name" value="YkuD_2"/>
</dbReference>
<dbReference type="PANTHER" id="PTHR38477:SF1">
    <property type="entry name" value="MUREIN L,D-TRANSPEPTIDASE CATALYTIC DOMAIN FAMILY PROTEIN"/>
    <property type="match status" value="1"/>
</dbReference>
<dbReference type="PROSITE" id="PS51318">
    <property type="entry name" value="TAT"/>
    <property type="match status" value="1"/>
</dbReference>
<sequence length="210" mass="22352">MDAALPLSRREVLGAACGLAALAAAPSRALAQNVPGLWSIGRNIRLELRAEVMAALARHERRIWSRDVIGVVDYGQPSNVPRFHIVNLLAGTSRSFLVAHGRGSDPAFEGRLRMFSNMEGSEASSRGAYLIGEAYQGDHGLSRRLIGLDPTNDNAMDRAIVLHSAPYVGPDVLARQGKLGRSNGCFVVSPADIDAVLAALGRGRLLYAGA</sequence>
<dbReference type="RefSeq" id="WP_070933549.1">
    <property type="nucleotide sequence ID" value="NZ_MIPT01000001.1"/>
</dbReference>
<dbReference type="Pfam" id="PF13645">
    <property type="entry name" value="YkuD_2"/>
    <property type="match status" value="1"/>
</dbReference>
<evidence type="ECO:0008006" key="3">
    <source>
        <dbReference type="Google" id="ProtNLM"/>
    </source>
</evidence>
<comment type="caution">
    <text evidence="1">The sequence shown here is derived from an EMBL/GenBank/DDBJ whole genome shotgun (WGS) entry which is preliminary data.</text>
</comment>
<keyword evidence="2" id="KW-1185">Reference proteome</keyword>
<accession>A0A1S1HEI9</accession>
<gene>
    <name evidence="1" type="ORF">BHE75_01610</name>
</gene>
<protein>
    <recommendedName>
        <fullName evidence="3">L,D-transpeptidase catalytic domain</fullName>
    </recommendedName>
</protein>
<dbReference type="AlphaFoldDB" id="A0A1S1HEI9"/>
<dbReference type="EMBL" id="MIPT01000001">
    <property type="protein sequence ID" value="OHT19623.1"/>
    <property type="molecule type" value="Genomic_DNA"/>
</dbReference>
<organism evidence="1 2">
    <name type="scientific">Edaphosphingomonas haloaromaticamans</name>
    <dbReference type="NCBI Taxonomy" id="653954"/>
    <lineage>
        <taxon>Bacteria</taxon>
        <taxon>Pseudomonadati</taxon>
        <taxon>Pseudomonadota</taxon>
        <taxon>Alphaproteobacteria</taxon>
        <taxon>Sphingomonadales</taxon>
        <taxon>Rhizorhabdaceae</taxon>
        <taxon>Edaphosphingomonas</taxon>
    </lineage>
</organism>
<dbReference type="InterPro" id="IPR006311">
    <property type="entry name" value="TAT_signal"/>
</dbReference>
<reference evidence="1 2" key="1">
    <citation type="submission" date="2016-09" db="EMBL/GenBank/DDBJ databases">
        <title>Metabolic pathway, cell adaptation mechanisms and a novel monoxygenase revealed through proteogenomic-transcription analysis of a Sphingomonas haloaromaticamans strain degrading the fungicide ortho-phenylphenol.</title>
        <authorList>
            <person name="Perruchon C."/>
            <person name="Papadopoulou E.S."/>
            <person name="Rousidou C."/>
            <person name="Vasileiadis S."/>
            <person name="Tanou G."/>
            <person name="Amoutzias G."/>
            <person name="Molassiotis A."/>
            <person name="Karpouzas D.G."/>
        </authorList>
    </citation>
    <scope>NUCLEOTIDE SEQUENCE [LARGE SCALE GENOMIC DNA]</scope>
    <source>
        <strain evidence="1 2">P3</strain>
    </source>
</reference>
<dbReference type="PANTHER" id="PTHR38477">
    <property type="entry name" value="HYPOTHETICAL EXPORTED PROTEIN"/>
    <property type="match status" value="1"/>
</dbReference>
<dbReference type="Proteomes" id="UP000179467">
    <property type="component" value="Unassembled WGS sequence"/>
</dbReference>
<evidence type="ECO:0000313" key="1">
    <source>
        <dbReference type="EMBL" id="OHT19623.1"/>
    </source>
</evidence>